<keyword evidence="1" id="KW-0677">Repeat</keyword>
<reference evidence="4" key="2">
    <citation type="submission" date="2022-10" db="EMBL/GenBank/DDBJ databases">
        <authorList>
            <consortium name="ENA_rothamsted_submissions"/>
            <consortium name="culmorum"/>
            <person name="King R."/>
        </authorList>
    </citation>
    <scope>NUCLEOTIDE SEQUENCE</scope>
</reference>
<evidence type="ECO:0000313" key="4">
    <source>
        <dbReference type="EMBL" id="CAH1118505.1"/>
    </source>
</evidence>
<dbReference type="InterPro" id="IPR011989">
    <property type="entry name" value="ARM-like"/>
</dbReference>
<name>A0A9P0GKV7_PHACE</name>
<evidence type="ECO:0000313" key="5">
    <source>
        <dbReference type="Proteomes" id="UP001153737"/>
    </source>
</evidence>
<sequence>MPVPVHNTSMALLNQSDAGASHAEGSSRQPRQPTSLQGLLRFSMEATRAEDAPRDATFEPMDEERRKFLENALKSMTVDVVEILRKQIDILKKVEQLGSVDDSSEYMQAIETILDYVDNIDIANDFHKIGGFMILHPCFKCLNAQVRAGGCEILAVLCQNNPYCQQVVLDNKIIPCLINMIENDENSNVVVKALYGLSSIVRDNSECFNELVEHNGLIVLLNALKKNNEKFIIKACFLLASVCRSTTEVKNKLITLGYVSALIDLFSMERSPSHEHVLALLVCLVEDNQNAIAECRNSSFNLKDLLHRYIVNVRNKDECQEEEEYCKRLLHVLNSES</sequence>
<dbReference type="OrthoDB" id="10250458at2759"/>
<reference evidence="4" key="1">
    <citation type="submission" date="2022-01" db="EMBL/GenBank/DDBJ databases">
        <authorList>
            <person name="King R."/>
        </authorList>
    </citation>
    <scope>NUCLEOTIDE SEQUENCE</scope>
</reference>
<keyword evidence="5" id="KW-1185">Reference proteome</keyword>
<evidence type="ECO:0000259" key="3">
    <source>
        <dbReference type="Pfam" id="PF08609"/>
    </source>
</evidence>
<dbReference type="GO" id="GO:0005783">
    <property type="term" value="C:endoplasmic reticulum"/>
    <property type="evidence" value="ECO:0007669"/>
    <property type="project" value="TreeGrafter"/>
</dbReference>
<dbReference type="InterPro" id="IPR013918">
    <property type="entry name" value="Nucleotide_exch_fac_Fes1"/>
</dbReference>
<protein>
    <recommendedName>
        <fullName evidence="3">Nucleotide exchange factor Fes1 domain-containing protein</fullName>
    </recommendedName>
</protein>
<dbReference type="Proteomes" id="UP001153737">
    <property type="component" value="Chromosome 11"/>
</dbReference>
<dbReference type="InterPro" id="IPR016024">
    <property type="entry name" value="ARM-type_fold"/>
</dbReference>
<gene>
    <name evidence="4" type="ORF">PHAECO_LOCUS2400</name>
</gene>
<dbReference type="PANTHER" id="PTHR19316">
    <property type="entry name" value="PROTEIN FOLDING REGULATOR"/>
    <property type="match status" value="1"/>
</dbReference>
<dbReference type="SUPFAM" id="SSF48371">
    <property type="entry name" value="ARM repeat"/>
    <property type="match status" value="1"/>
</dbReference>
<dbReference type="PANTHER" id="PTHR19316:SF18">
    <property type="entry name" value="HSP70-BINDING PROTEIN 1"/>
    <property type="match status" value="1"/>
</dbReference>
<dbReference type="GO" id="GO:0000774">
    <property type="term" value="F:adenyl-nucleotide exchange factor activity"/>
    <property type="evidence" value="ECO:0007669"/>
    <property type="project" value="TreeGrafter"/>
</dbReference>
<proteinExistence type="predicted"/>
<feature type="region of interest" description="Disordered" evidence="2">
    <location>
        <begin position="17"/>
        <end position="36"/>
    </location>
</feature>
<dbReference type="Gene3D" id="1.25.10.10">
    <property type="entry name" value="Leucine-rich Repeat Variant"/>
    <property type="match status" value="1"/>
</dbReference>
<dbReference type="Pfam" id="PF08609">
    <property type="entry name" value="Fes1"/>
    <property type="match status" value="1"/>
</dbReference>
<feature type="domain" description="Nucleotide exchange factor Fes1" evidence="3">
    <location>
        <begin position="36"/>
        <end position="125"/>
    </location>
</feature>
<evidence type="ECO:0000256" key="2">
    <source>
        <dbReference type="SAM" id="MobiDB-lite"/>
    </source>
</evidence>
<dbReference type="AlphaFoldDB" id="A0A9P0GKV7"/>
<dbReference type="EMBL" id="OU896717">
    <property type="protein sequence ID" value="CAH1118505.1"/>
    <property type="molecule type" value="Genomic_DNA"/>
</dbReference>
<accession>A0A9P0GKV7</accession>
<dbReference type="InterPro" id="IPR050693">
    <property type="entry name" value="Hsp70_NEF-Inhibitors"/>
</dbReference>
<evidence type="ECO:0000256" key="1">
    <source>
        <dbReference type="ARBA" id="ARBA00022737"/>
    </source>
</evidence>
<organism evidence="4 5">
    <name type="scientific">Phaedon cochleariae</name>
    <name type="common">Mustard beetle</name>
    <dbReference type="NCBI Taxonomy" id="80249"/>
    <lineage>
        <taxon>Eukaryota</taxon>
        <taxon>Metazoa</taxon>
        <taxon>Ecdysozoa</taxon>
        <taxon>Arthropoda</taxon>
        <taxon>Hexapoda</taxon>
        <taxon>Insecta</taxon>
        <taxon>Pterygota</taxon>
        <taxon>Neoptera</taxon>
        <taxon>Endopterygota</taxon>
        <taxon>Coleoptera</taxon>
        <taxon>Polyphaga</taxon>
        <taxon>Cucujiformia</taxon>
        <taxon>Chrysomeloidea</taxon>
        <taxon>Chrysomelidae</taxon>
        <taxon>Chrysomelinae</taxon>
        <taxon>Chrysomelini</taxon>
        <taxon>Phaedon</taxon>
    </lineage>
</organism>